<dbReference type="InterPro" id="IPR013149">
    <property type="entry name" value="ADH-like_C"/>
</dbReference>
<organism evidence="4 5">
    <name type="scientific">Bacillus swezeyi</name>
    <dbReference type="NCBI Taxonomy" id="1925020"/>
    <lineage>
        <taxon>Bacteria</taxon>
        <taxon>Bacillati</taxon>
        <taxon>Bacillota</taxon>
        <taxon>Bacilli</taxon>
        <taxon>Bacillales</taxon>
        <taxon>Bacillaceae</taxon>
        <taxon>Bacillus</taxon>
    </lineage>
</organism>
<dbReference type="GO" id="GO:0016491">
    <property type="term" value="F:oxidoreductase activity"/>
    <property type="evidence" value="ECO:0007669"/>
    <property type="project" value="UniProtKB-KW"/>
</dbReference>
<feature type="domain" description="Alcohol dehydrogenase-like C-terminal" evidence="2">
    <location>
        <begin position="170"/>
        <end position="297"/>
    </location>
</feature>
<dbReference type="RefSeq" id="WP_076762295.1">
    <property type="nucleotide sequence ID" value="NZ_JARMMI010000005.1"/>
</dbReference>
<dbReference type="InterPro" id="IPR013154">
    <property type="entry name" value="ADH-like_N"/>
</dbReference>
<comment type="caution">
    <text evidence="4">The sequence shown here is derived from an EMBL/GenBank/DDBJ whole genome shotgun (WGS) entry which is preliminary data.</text>
</comment>
<keyword evidence="5" id="KW-1185">Reference proteome</keyword>
<dbReference type="Proteomes" id="UP000187367">
    <property type="component" value="Unassembled WGS sequence"/>
</dbReference>
<protein>
    <submittedName>
        <fullName evidence="4">Alcohol dehydrogenase</fullName>
    </submittedName>
</protein>
<accession>A0A1R1RQD8</accession>
<feature type="domain" description="Alcohol dehydrogenase-like N-terminal" evidence="3">
    <location>
        <begin position="24"/>
        <end position="132"/>
    </location>
</feature>
<dbReference type="PANTHER" id="PTHR43401:SF3">
    <property type="entry name" value="L-GALACTONATE-5-DEHYDROGENASE"/>
    <property type="match status" value="1"/>
</dbReference>
<sequence>MKQIVCEKPYRFKMTEVEAPEPKRGEALLKVKRIGICGTDFHAYCGRQPFFSYPRVLGHELAGEIVSIDDPRELLKTGDPAAVIPYLECGECAACRIGRPNCCVNLKVLGVHTDGGMQEYITIPADHLIKTEDLTYSEAAVVECLSIGAHAVSRADIKKGEPVLVIGAGPIGLSVMKFAKLKGAMVIAMDVREERLAFSRMWAAVDETVIAGEKAADEIKQITEGDFPGAVFDATGHSASMNQAYRYTAHGGRIIYVGLVKDRLTLPDPECHKRELAILFSRNALKSDFETVMEAIKEGDADAKQLITEHIPFSAVVDGFESALDSEEKPLKVLIGL</sequence>
<reference evidence="4 5" key="1">
    <citation type="submission" date="2017-01" db="EMBL/GenBank/DDBJ databases">
        <title>Bacillus phylogenomics.</title>
        <authorList>
            <person name="Dunlap C."/>
        </authorList>
    </citation>
    <scope>NUCLEOTIDE SEQUENCE [LARGE SCALE GENOMIC DNA]</scope>
    <source>
        <strain evidence="4 5">NRRL B-41282</strain>
    </source>
</reference>
<dbReference type="InterPro" id="IPR050129">
    <property type="entry name" value="Zn_alcohol_dh"/>
</dbReference>
<evidence type="ECO:0000313" key="5">
    <source>
        <dbReference type="Proteomes" id="UP000187367"/>
    </source>
</evidence>
<evidence type="ECO:0000256" key="1">
    <source>
        <dbReference type="ARBA" id="ARBA00023002"/>
    </source>
</evidence>
<dbReference type="PANTHER" id="PTHR43401">
    <property type="entry name" value="L-THREONINE 3-DEHYDROGENASE"/>
    <property type="match status" value="1"/>
</dbReference>
<dbReference type="InterPro" id="IPR011032">
    <property type="entry name" value="GroES-like_sf"/>
</dbReference>
<dbReference type="CDD" id="cd08261">
    <property type="entry name" value="Zn_ADH7"/>
    <property type="match status" value="1"/>
</dbReference>
<proteinExistence type="predicted"/>
<dbReference type="InterPro" id="IPR036291">
    <property type="entry name" value="NAD(P)-bd_dom_sf"/>
</dbReference>
<dbReference type="Pfam" id="PF08240">
    <property type="entry name" value="ADH_N"/>
    <property type="match status" value="1"/>
</dbReference>
<evidence type="ECO:0000313" key="4">
    <source>
        <dbReference type="EMBL" id="OMI09903.1"/>
    </source>
</evidence>
<dbReference type="SUPFAM" id="SSF51735">
    <property type="entry name" value="NAD(P)-binding Rossmann-fold domains"/>
    <property type="match status" value="1"/>
</dbReference>
<evidence type="ECO:0000259" key="3">
    <source>
        <dbReference type="Pfam" id="PF08240"/>
    </source>
</evidence>
<dbReference type="SUPFAM" id="SSF50129">
    <property type="entry name" value="GroES-like"/>
    <property type="match status" value="1"/>
</dbReference>
<dbReference type="EMBL" id="MTJL01000002">
    <property type="protein sequence ID" value="OMI09903.1"/>
    <property type="molecule type" value="Genomic_DNA"/>
</dbReference>
<dbReference type="Pfam" id="PF00107">
    <property type="entry name" value="ADH_zinc_N"/>
    <property type="match status" value="1"/>
</dbReference>
<keyword evidence="1" id="KW-0560">Oxidoreductase</keyword>
<dbReference type="Gene3D" id="3.90.180.10">
    <property type="entry name" value="Medium-chain alcohol dehydrogenases, catalytic domain"/>
    <property type="match status" value="1"/>
</dbReference>
<name>A0A1R1RQD8_9BACI</name>
<gene>
    <name evidence="4" type="ORF">BW143_01295</name>
</gene>
<dbReference type="OrthoDB" id="9770238at2"/>
<dbReference type="Gene3D" id="3.40.50.720">
    <property type="entry name" value="NAD(P)-binding Rossmann-like Domain"/>
    <property type="match status" value="1"/>
</dbReference>
<evidence type="ECO:0000259" key="2">
    <source>
        <dbReference type="Pfam" id="PF00107"/>
    </source>
</evidence>
<accession>A0A1R1QZ09</accession>
<dbReference type="AlphaFoldDB" id="A0A1R1RQD8"/>